<dbReference type="GO" id="GO:0005789">
    <property type="term" value="C:endoplasmic reticulum membrane"/>
    <property type="evidence" value="ECO:0007669"/>
    <property type="project" value="UniProtKB-SubCell"/>
</dbReference>
<evidence type="ECO:0000313" key="15">
    <source>
        <dbReference type="EMBL" id="KAJ1720256.1"/>
    </source>
</evidence>
<proteinExistence type="inferred from homology"/>
<comment type="function">
    <text evidence="12">Cleaves the distal alpha 1,2-linked glucose residue from the Glc(3)Man(9)GlcNAc(2) oligosaccharide precursor.</text>
</comment>
<evidence type="ECO:0000256" key="5">
    <source>
        <dbReference type="ARBA" id="ARBA00022824"/>
    </source>
</evidence>
<dbReference type="AlphaFoldDB" id="A0A9W7XT43"/>
<dbReference type="GO" id="GO:0009311">
    <property type="term" value="P:oligosaccharide metabolic process"/>
    <property type="evidence" value="ECO:0007669"/>
    <property type="project" value="UniProtKB-UniRule"/>
</dbReference>
<dbReference type="InterPro" id="IPR004888">
    <property type="entry name" value="Glycoside_hydrolase_63"/>
</dbReference>
<evidence type="ECO:0000256" key="9">
    <source>
        <dbReference type="ARBA" id="ARBA00023180"/>
    </source>
</evidence>
<dbReference type="EMBL" id="JANBOJ010000278">
    <property type="protein sequence ID" value="KAJ1720256.1"/>
    <property type="molecule type" value="Genomic_DNA"/>
</dbReference>
<dbReference type="PANTHER" id="PTHR10412:SF11">
    <property type="entry name" value="MANNOSYL-OLIGOSACCHARIDE GLUCOSIDASE"/>
    <property type="match status" value="1"/>
</dbReference>
<feature type="domain" description="Glycosyl hydrolase family 63 N-terminal" evidence="14">
    <location>
        <begin position="9"/>
        <end position="213"/>
    </location>
</feature>
<dbReference type="Gene3D" id="2.70.98.110">
    <property type="entry name" value="Glycosyl hydrolase family 63, N-terminal domain"/>
    <property type="match status" value="1"/>
</dbReference>
<dbReference type="InterPro" id="IPR031335">
    <property type="entry name" value="Glyco_hydro_63_C"/>
</dbReference>
<keyword evidence="5 12" id="KW-0256">Endoplasmic reticulum</keyword>
<keyword evidence="7" id="KW-1133">Transmembrane helix</keyword>
<evidence type="ECO:0000256" key="1">
    <source>
        <dbReference type="ARBA" id="ARBA00004648"/>
    </source>
</evidence>
<keyword evidence="3" id="KW-0812">Transmembrane</keyword>
<accession>A0A9W7XT43</accession>
<gene>
    <name evidence="15" type="primary">CWH41</name>
    <name evidence="15" type="ORF">LPJ53_005090</name>
</gene>
<dbReference type="GO" id="GO:0006487">
    <property type="term" value="P:protein N-linked glycosylation"/>
    <property type="evidence" value="ECO:0007669"/>
    <property type="project" value="UniProtKB-UniRule"/>
</dbReference>
<evidence type="ECO:0000256" key="6">
    <source>
        <dbReference type="ARBA" id="ARBA00022968"/>
    </source>
</evidence>
<protein>
    <recommendedName>
        <fullName evidence="11 12">Mannosyl-oligosaccharide glucosidase</fullName>
        <ecNumber evidence="11 12">3.2.1.106</ecNumber>
    </recommendedName>
</protein>
<dbReference type="Gene3D" id="1.50.10.10">
    <property type="match status" value="1"/>
</dbReference>
<dbReference type="SUPFAM" id="SSF48208">
    <property type="entry name" value="Six-hairpin glycosidases"/>
    <property type="match status" value="1"/>
</dbReference>
<dbReference type="EC" id="3.2.1.106" evidence="11 12"/>
<dbReference type="PANTHER" id="PTHR10412">
    <property type="entry name" value="MANNOSYL-OLIGOSACCHARIDE GLUCOSIDASE"/>
    <property type="match status" value="1"/>
</dbReference>
<keyword evidence="6" id="KW-0735">Signal-anchor</keyword>
<organism evidence="15 16">
    <name type="scientific">Coemansia erecta</name>
    <dbReference type="NCBI Taxonomy" id="147472"/>
    <lineage>
        <taxon>Eukaryota</taxon>
        <taxon>Fungi</taxon>
        <taxon>Fungi incertae sedis</taxon>
        <taxon>Zoopagomycota</taxon>
        <taxon>Kickxellomycotina</taxon>
        <taxon>Kickxellomycetes</taxon>
        <taxon>Kickxellales</taxon>
        <taxon>Kickxellaceae</taxon>
        <taxon>Coemansia</taxon>
    </lineage>
</organism>
<evidence type="ECO:0000259" key="13">
    <source>
        <dbReference type="Pfam" id="PF03200"/>
    </source>
</evidence>
<dbReference type="Pfam" id="PF03200">
    <property type="entry name" value="Glyco_hydro_63"/>
    <property type="match status" value="1"/>
</dbReference>
<name>A0A9W7XT43_9FUNG</name>
<feature type="non-terminal residue" evidence="15">
    <location>
        <position position="1"/>
    </location>
</feature>
<keyword evidence="8" id="KW-0472">Membrane</keyword>
<dbReference type="InterPro" id="IPR031631">
    <property type="entry name" value="Glyco_hydro_63N"/>
</dbReference>
<evidence type="ECO:0000256" key="11">
    <source>
        <dbReference type="ARBA" id="ARBA00038888"/>
    </source>
</evidence>
<feature type="domain" description="Glycosyl hydrolase family 63 C-terminal" evidence="13">
    <location>
        <begin position="275"/>
        <end position="793"/>
    </location>
</feature>
<keyword evidence="9" id="KW-0325">Glycoprotein</keyword>
<evidence type="ECO:0000256" key="10">
    <source>
        <dbReference type="ARBA" id="ARBA00023295"/>
    </source>
</evidence>
<evidence type="ECO:0000256" key="7">
    <source>
        <dbReference type="ARBA" id="ARBA00022989"/>
    </source>
</evidence>
<keyword evidence="10 12" id="KW-0326">Glycosidase</keyword>
<sequence length="795" mass="89964">EASKAGSELLWGTYRPNLYFGTRPQLPNSLLSGLMWFGLDQLNWQSIRHSCELGDNLDEYGYSRHNGRDFGEQSMRDNDHGVEIKSQFIKVPGENGGSWVVRFSGKTMSDNEEGVSLVYYFGLEGNGTMAMNVGKGSAKIVGKTDDLGLFSVRIVPSAKNRFPIVAKPLHAIPGLSSVGQKISGIALKVPKTDVWRAKDILQKEMYTTARAKASAIVEHVGKDAPMSGSVLFSLNNDGLKQRDRNMFFTQMIVRGEFSFDVVYECSDKNASIDRNDIDKMTSERRDEFDRRFEYTFGLESKGFSEEQIGMAQNALSSLIGGIGYFHGSGLVSKDPKPEYSQNQAIPDPKLSQPYSLFATTPSRPFFPRGFLWDEGFHQLVLGQWDSGLSLDIIRSWIGTMDANGWIAREQILGEEARSKVPQEFQVQYPNFANPPTLLFAVEKIAEVYKSQSLSRVADSFAQLEGEDDGRNLESAVGDEAKELDTTDDVMAELAEYTARLLGYFQKSQIGSSKAFQEHDGDSPAMRGYRWRGRTLDHTLTSGIDDYPRARPPSTSELHVDLFAWVTYMVSLNAKLPLPLSANSSSDGGCQDTERVSEMEAQLEDHLVALDKLHWNSEKNMYCDVTVQMRDDYDELEDDDDTAYERVFVCHKGYVSLFPMLLGLVPPESEKLGHILDMIESPDELWTDYGLRSLSKSDEYYGKDENYWRGPIWLNINYLVLSSLRRNYFSVEGPYQQQVQRIYSRLRENLISNVFAQYQASRFFWEQYNPETGEGQRTHPFTGWTTLIVPIMAEQY</sequence>
<evidence type="ECO:0000256" key="2">
    <source>
        <dbReference type="ARBA" id="ARBA00010833"/>
    </source>
</evidence>
<evidence type="ECO:0000256" key="8">
    <source>
        <dbReference type="ARBA" id="ARBA00023136"/>
    </source>
</evidence>
<dbReference type="Proteomes" id="UP001149813">
    <property type="component" value="Unassembled WGS sequence"/>
</dbReference>
<evidence type="ECO:0000313" key="16">
    <source>
        <dbReference type="Proteomes" id="UP001149813"/>
    </source>
</evidence>
<comment type="caution">
    <text evidence="15">The sequence shown here is derived from an EMBL/GenBank/DDBJ whole genome shotgun (WGS) entry which is preliminary data.</text>
</comment>
<evidence type="ECO:0000256" key="12">
    <source>
        <dbReference type="RuleBase" id="RU368089"/>
    </source>
</evidence>
<reference evidence="15" key="1">
    <citation type="submission" date="2022-07" db="EMBL/GenBank/DDBJ databases">
        <title>Phylogenomic reconstructions and comparative analyses of Kickxellomycotina fungi.</title>
        <authorList>
            <person name="Reynolds N.K."/>
            <person name="Stajich J.E."/>
            <person name="Barry K."/>
            <person name="Grigoriev I.V."/>
            <person name="Crous P."/>
            <person name="Smith M.E."/>
        </authorList>
    </citation>
    <scope>NUCLEOTIDE SEQUENCE</scope>
    <source>
        <strain evidence="15">NBRC 32514</strain>
    </source>
</reference>
<dbReference type="InterPro" id="IPR038518">
    <property type="entry name" value="Glyco_hydro_63N_sf"/>
</dbReference>
<dbReference type="OrthoDB" id="410058at2759"/>
<comment type="similarity">
    <text evidence="2 12">Belongs to the glycosyl hydrolase 63 family.</text>
</comment>
<dbReference type="GO" id="GO:0004573">
    <property type="term" value="F:Glc3Man9GlcNAc2 oligosaccharide glucosidase activity"/>
    <property type="evidence" value="ECO:0007669"/>
    <property type="project" value="UniProtKB-UniRule"/>
</dbReference>
<evidence type="ECO:0000256" key="4">
    <source>
        <dbReference type="ARBA" id="ARBA00022801"/>
    </source>
</evidence>
<evidence type="ECO:0000256" key="3">
    <source>
        <dbReference type="ARBA" id="ARBA00022692"/>
    </source>
</evidence>
<keyword evidence="4 12" id="KW-0378">Hydrolase</keyword>
<comment type="catalytic activity">
    <reaction evidence="12">
        <text>N(4)-(alpha-D-Glc-(1-&gt;2)-alpha-D-Glc-(1-&gt;3)-alpha-D-Glc-(1-&gt;3)-alpha-D-Man-(1-&gt;2)-alpha-D-Man-(1-&gt;2)-alpha-D-Man-(1-&gt;3)-[alpha-D-Man-(1-&gt;2)-alpha-D-Man-(1-&gt;3)-[alpha-D-Man-(1-&gt;2)-alpha-D-Man-(1-&gt;6)]-alpha-D-Man-(1-&gt;6)]-beta-D-Man-(1-&gt;4)-beta-D-GlcNAc-(1-&gt;4)-beta-D-GlcNAc)-L-asparaginyl-[protein] + H2O = N(4)-(alpha-D-Glc-(1-&gt;3)-alpha-D-Glc-(1-&gt;3)-alpha-D-Man-(1-&gt;2)-alpha-D-Man-(1-&gt;2)-alpha-D-Man-(1-&gt;3)-[alpha-D-Man-(1-&gt;2)-alpha-D-Man-(1-&gt;3)-[alpha-D-Man-(1-&gt;2)-alpha-D-Man-(1-&gt;6)]-alpha-D-Man-(1-&gt;6)]-beta-D-Man-(1-&gt;4)-beta-D-GlcNAc-(1-&gt;4)-beta-D-GlcNAc)-L-asparaginyl-[protein] + beta-D-glucose</text>
        <dbReference type="Rhea" id="RHEA:55988"/>
        <dbReference type="Rhea" id="RHEA-COMP:12806"/>
        <dbReference type="Rhea" id="RHEA-COMP:14355"/>
        <dbReference type="ChEBI" id="CHEBI:15377"/>
        <dbReference type="ChEBI" id="CHEBI:15903"/>
        <dbReference type="ChEBI" id="CHEBI:59082"/>
        <dbReference type="ChEBI" id="CHEBI:132537"/>
        <dbReference type="EC" id="3.2.1.106"/>
    </reaction>
</comment>
<keyword evidence="16" id="KW-1185">Reference proteome</keyword>
<dbReference type="Pfam" id="PF16923">
    <property type="entry name" value="Glyco_hydro_63N"/>
    <property type="match status" value="1"/>
</dbReference>
<evidence type="ECO:0000259" key="14">
    <source>
        <dbReference type="Pfam" id="PF16923"/>
    </source>
</evidence>
<dbReference type="InterPro" id="IPR008928">
    <property type="entry name" value="6-hairpin_glycosidase_sf"/>
</dbReference>
<comment type="subcellular location">
    <subcellularLocation>
        <location evidence="1 12">Endoplasmic reticulum membrane</location>
        <topology evidence="1 12">Single-pass type II membrane protein</topology>
    </subcellularLocation>
</comment>
<dbReference type="InterPro" id="IPR012341">
    <property type="entry name" value="6hp_glycosidase-like_sf"/>
</dbReference>